<evidence type="ECO:0000313" key="9">
    <source>
        <dbReference type="Proteomes" id="UP000324133"/>
    </source>
</evidence>
<dbReference type="InterPro" id="IPR022398">
    <property type="entry name" value="Peptidase_S8_His-AS"/>
</dbReference>
<dbReference type="PROSITE" id="PS00136">
    <property type="entry name" value="SUBTILASE_ASP"/>
    <property type="match status" value="1"/>
</dbReference>
<dbReference type="GO" id="GO:0006508">
    <property type="term" value="P:proteolysis"/>
    <property type="evidence" value="ECO:0007669"/>
    <property type="project" value="UniProtKB-KW"/>
</dbReference>
<evidence type="ECO:0000256" key="4">
    <source>
        <dbReference type="ARBA" id="ARBA00022825"/>
    </source>
</evidence>
<dbReference type="InterPro" id="IPR036852">
    <property type="entry name" value="Peptidase_S8/S53_dom_sf"/>
</dbReference>
<keyword evidence="4 5" id="KW-0720">Serine protease</keyword>
<dbReference type="PANTHER" id="PTHR43399:SF4">
    <property type="entry name" value="CELL WALL-ASSOCIATED PROTEASE"/>
    <property type="match status" value="1"/>
</dbReference>
<dbReference type="PANTHER" id="PTHR43399">
    <property type="entry name" value="SUBTILISIN-RELATED"/>
    <property type="match status" value="1"/>
</dbReference>
<protein>
    <submittedName>
        <fullName evidence="8">S8 family serine peptidase</fullName>
    </submittedName>
</protein>
<dbReference type="Proteomes" id="UP000324133">
    <property type="component" value="Unassembled WGS sequence"/>
</dbReference>
<dbReference type="PROSITE" id="PS00137">
    <property type="entry name" value="SUBTILASE_HIS"/>
    <property type="match status" value="1"/>
</dbReference>
<accession>A0A5B6TAT3</accession>
<dbReference type="SUPFAM" id="SSF52743">
    <property type="entry name" value="Subtilisin-like"/>
    <property type="match status" value="1"/>
</dbReference>
<dbReference type="PRINTS" id="PR00723">
    <property type="entry name" value="SUBTILISIN"/>
</dbReference>
<dbReference type="OrthoDB" id="9813435at2"/>
<dbReference type="Pfam" id="PF00082">
    <property type="entry name" value="Peptidase_S8"/>
    <property type="match status" value="1"/>
</dbReference>
<dbReference type="InterPro" id="IPR051048">
    <property type="entry name" value="Peptidase_S8/S53_subtilisin"/>
</dbReference>
<dbReference type="EMBL" id="VKKY01000002">
    <property type="protein sequence ID" value="KAA3437567.1"/>
    <property type="molecule type" value="Genomic_DNA"/>
</dbReference>
<dbReference type="PROSITE" id="PS51892">
    <property type="entry name" value="SUBTILASE"/>
    <property type="match status" value="1"/>
</dbReference>
<dbReference type="NCBIfam" id="TIGR04183">
    <property type="entry name" value="Por_Secre_tail"/>
    <property type="match status" value="1"/>
</dbReference>
<keyword evidence="9" id="KW-1185">Reference proteome</keyword>
<evidence type="ECO:0000256" key="3">
    <source>
        <dbReference type="ARBA" id="ARBA00022801"/>
    </source>
</evidence>
<comment type="similarity">
    <text evidence="1 5">Belongs to the peptidase S8 family.</text>
</comment>
<sequence length="938" mass="100807">MKYWLYLISLVLFLSGVTLGSCAWAQNMPRTEPYTIIYKLKSAAPTAMNKSAGPSAVQQVVQRVASGKAKQKFPASSGAAARSSKKQSVDLSLIYELKYNPGQSFTQIKKELLGTGLVEYVEPLYLHEPLHIPNDPKADSVSGAQNYLKKINAFQAWDVTKGDSSVVIGILDTGVRLTHEDLKNNLKYNYDDPIDGIDNDGDGFVDNFRGWDLADGDNDPTADANGHGTFVTGIAAAQANNNLGITGVGYQAKFMPIKIFASTPTGSFKGYEAIVYAADHGCKVINLSWGGVSFPSAFEQDVINYAVLDRDVVIVAAAGNTNAELDFYPASYQNVVSVGALDKNDVKGASNTYSHNIDLGALGVGVYSTSNGNDANYGNGTGSSYASPIVAGAAALLRSYFPTLNALQIAERLRTTTDNIYSLPGNAAYQEKLGKGRLNVYRALTDENPISVRMTSWNLVGSSALEPSEVISLSGKFTNYLSAVSGLKVTISSASPYLQMVQESFSIPSLGTLASAENQSNPFKIKIAPNTPANTQVTLRLGFTSGSYTDYQYISLILNQDFLTTDVNNLAVSAMSAGNIGYNGLDYSQGKGVIYRGSAPLLAEGGLLIGYSATQVSDNIRNEKGMTDRDFYAVSNLQRKQNSPHANFYASNVMEDSLTTTKKKSLRIQQNVFAWADAPNRDFVVLEYILTNRSADTIAAAHAGIFADWDIISASKNVAEWDKDLKLGIVRHKTDTSLWAGIQILTSGAPSFYALDNTVVPENINMTDGFSTQEKYQALSGGIQRASAGTAEGKDVSYIISSAIRTLAPTESDTVAFALVAGQTRAEIRKNASAALLRYKQIMNSGTVTSTPGQVKAQAISLFPNPSQGQITVTLPPALQQSLVNVQLVDSKGLVTPQGSYERKDKISFDFSNLASGVYYLRFVSAKGVSTQKFLLSK</sequence>
<feature type="domain" description="Secretion system C-terminal sorting" evidence="7">
    <location>
        <begin position="862"/>
        <end position="935"/>
    </location>
</feature>
<dbReference type="InterPro" id="IPR023827">
    <property type="entry name" value="Peptidase_S8_Asp-AS"/>
</dbReference>
<evidence type="ECO:0000259" key="7">
    <source>
        <dbReference type="Pfam" id="PF18962"/>
    </source>
</evidence>
<dbReference type="AlphaFoldDB" id="A0A5B6TAT3"/>
<dbReference type="InterPro" id="IPR015500">
    <property type="entry name" value="Peptidase_S8_subtilisin-rel"/>
</dbReference>
<proteinExistence type="inferred from homology"/>
<dbReference type="InterPro" id="IPR000209">
    <property type="entry name" value="Peptidase_S8/S53_dom"/>
</dbReference>
<feature type="domain" description="Peptidase S8/S53" evidence="6">
    <location>
        <begin position="164"/>
        <end position="419"/>
    </location>
</feature>
<evidence type="ECO:0000256" key="5">
    <source>
        <dbReference type="PROSITE-ProRule" id="PRU01240"/>
    </source>
</evidence>
<evidence type="ECO:0000256" key="2">
    <source>
        <dbReference type="ARBA" id="ARBA00022670"/>
    </source>
</evidence>
<feature type="active site" description="Charge relay system" evidence="5">
    <location>
        <position position="384"/>
    </location>
</feature>
<evidence type="ECO:0000259" key="6">
    <source>
        <dbReference type="Pfam" id="PF00082"/>
    </source>
</evidence>
<name>A0A5B6TAT3_9BACT</name>
<keyword evidence="3 5" id="KW-0378">Hydrolase</keyword>
<keyword evidence="2 5" id="KW-0645">Protease</keyword>
<dbReference type="Gene3D" id="3.40.50.200">
    <property type="entry name" value="Peptidase S8/S53 domain"/>
    <property type="match status" value="1"/>
</dbReference>
<gene>
    <name evidence="8" type="ORF">FOA19_09630</name>
</gene>
<feature type="active site" description="Charge relay system" evidence="5">
    <location>
        <position position="227"/>
    </location>
</feature>
<dbReference type="Pfam" id="PF18962">
    <property type="entry name" value="Por_Secre_tail"/>
    <property type="match status" value="1"/>
</dbReference>
<dbReference type="GO" id="GO:0004252">
    <property type="term" value="F:serine-type endopeptidase activity"/>
    <property type="evidence" value="ECO:0007669"/>
    <property type="project" value="UniProtKB-UniRule"/>
</dbReference>
<organism evidence="8 9">
    <name type="scientific">Rufibacter hautae</name>
    <dbReference type="NCBI Taxonomy" id="2595005"/>
    <lineage>
        <taxon>Bacteria</taxon>
        <taxon>Pseudomonadati</taxon>
        <taxon>Bacteroidota</taxon>
        <taxon>Cytophagia</taxon>
        <taxon>Cytophagales</taxon>
        <taxon>Hymenobacteraceae</taxon>
        <taxon>Rufibacter</taxon>
    </lineage>
</organism>
<feature type="active site" description="Charge relay system" evidence="5">
    <location>
        <position position="172"/>
    </location>
</feature>
<dbReference type="InterPro" id="IPR026444">
    <property type="entry name" value="Secre_tail"/>
</dbReference>
<comment type="caution">
    <text evidence="8">The sequence shown here is derived from an EMBL/GenBank/DDBJ whole genome shotgun (WGS) entry which is preliminary data.</text>
</comment>
<evidence type="ECO:0000313" key="8">
    <source>
        <dbReference type="EMBL" id="KAA3437567.1"/>
    </source>
</evidence>
<dbReference type="PROSITE" id="PS51257">
    <property type="entry name" value="PROKAR_LIPOPROTEIN"/>
    <property type="match status" value="1"/>
</dbReference>
<evidence type="ECO:0000256" key="1">
    <source>
        <dbReference type="ARBA" id="ARBA00011073"/>
    </source>
</evidence>
<reference evidence="8 9" key="1">
    <citation type="submission" date="2019-07" db="EMBL/GenBank/DDBJ databases">
        <title>Rufibacter sp. nov., isolated from lake sediment.</title>
        <authorList>
            <person name="Qu J.-H."/>
        </authorList>
    </citation>
    <scope>NUCLEOTIDE SEQUENCE [LARGE SCALE GENOMIC DNA]</scope>
    <source>
        <strain evidence="8 9">NBS58-1</strain>
    </source>
</reference>